<comment type="caution">
    <text evidence="1">The sequence shown here is derived from an EMBL/GenBank/DDBJ whole genome shotgun (WGS) entry which is preliminary data.</text>
</comment>
<accession>A0AAV4QJ29</accession>
<dbReference type="EMBL" id="BPLR01006300">
    <property type="protein sequence ID" value="GIY08849.1"/>
    <property type="molecule type" value="Genomic_DNA"/>
</dbReference>
<evidence type="ECO:0000313" key="1">
    <source>
        <dbReference type="EMBL" id="GIY08849.1"/>
    </source>
</evidence>
<protein>
    <submittedName>
        <fullName evidence="1">Uncharacterized protein</fullName>
    </submittedName>
</protein>
<dbReference type="Proteomes" id="UP001054945">
    <property type="component" value="Unassembled WGS sequence"/>
</dbReference>
<name>A0AAV4QJ29_CAEEX</name>
<dbReference type="AlphaFoldDB" id="A0AAV4QJ29"/>
<evidence type="ECO:0000313" key="2">
    <source>
        <dbReference type="Proteomes" id="UP001054945"/>
    </source>
</evidence>
<organism evidence="1 2">
    <name type="scientific">Caerostris extrusa</name>
    <name type="common">Bark spider</name>
    <name type="synonym">Caerostris bankana</name>
    <dbReference type="NCBI Taxonomy" id="172846"/>
    <lineage>
        <taxon>Eukaryota</taxon>
        <taxon>Metazoa</taxon>
        <taxon>Ecdysozoa</taxon>
        <taxon>Arthropoda</taxon>
        <taxon>Chelicerata</taxon>
        <taxon>Arachnida</taxon>
        <taxon>Araneae</taxon>
        <taxon>Araneomorphae</taxon>
        <taxon>Entelegynae</taxon>
        <taxon>Araneoidea</taxon>
        <taxon>Araneidae</taxon>
        <taxon>Caerostris</taxon>
    </lineage>
</organism>
<sequence length="106" mass="12011">MGIESSGIDGGWRARSLRVSRWGVRVAPFRGHGSSSEAEIIPRTEADAIVVKPRLFRITVIIEMPYFFSFNARVHPLHIATDRRQGARLAAALPLSEKGYWMEERF</sequence>
<keyword evidence="2" id="KW-1185">Reference proteome</keyword>
<gene>
    <name evidence="1" type="ORF">CEXT_752251</name>
</gene>
<proteinExistence type="predicted"/>
<reference evidence="1 2" key="1">
    <citation type="submission" date="2021-06" db="EMBL/GenBank/DDBJ databases">
        <title>Caerostris extrusa draft genome.</title>
        <authorList>
            <person name="Kono N."/>
            <person name="Arakawa K."/>
        </authorList>
    </citation>
    <scope>NUCLEOTIDE SEQUENCE [LARGE SCALE GENOMIC DNA]</scope>
</reference>